<proteinExistence type="predicted"/>
<protein>
    <submittedName>
        <fullName evidence="2">Putative histone-fold containing protein</fullName>
    </submittedName>
</protein>
<dbReference type="OrthoDB" id="10071681at2759"/>
<reference evidence="2 3" key="1">
    <citation type="journal article" date="2018" name="BMC Genomics">
        <title>Comparative genome analyses reveal sequence features reflecting distinct modes of host-adaptation between dicot and monocot powdery mildew.</title>
        <authorList>
            <person name="Wu Y."/>
            <person name="Ma X."/>
            <person name="Pan Z."/>
            <person name="Kale S.D."/>
            <person name="Song Y."/>
            <person name="King H."/>
            <person name="Zhang Q."/>
            <person name="Presley C."/>
            <person name="Deng X."/>
            <person name="Wei C.I."/>
            <person name="Xiao S."/>
        </authorList>
    </citation>
    <scope>NUCLEOTIDE SEQUENCE [LARGE SCALE GENOMIC DNA]</scope>
    <source>
        <strain evidence="2">UMSG2</strain>
    </source>
</reference>
<feature type="region of interest" description="Disordered" evidence="1">
    <location>
        <begin position="74"/>
        <end position="136"/>
    </location>
</feature>
<feature type="compositionally biased region" description="Polar residues" evidence="1">
    <location>
        <begin position="77"/>
        <end position="98"/>
    </location>
</feature>
<name>A0A420HWG4_9PEZI</name>
<feature type="region of interest" description="Disordered" evidence="1">
    <location>
        <begin position="151"/>
        <end position="172"/>
    </location>
</feature>
<evidence type="ECO:0000313" key="3">
    <source>
        <dbReference type="Proteomes" id="UP000286134"/>
    </source>
</evidence>
<sequence length="319" mass="35781">MSQTSSQAKKLRRNPALIQLASRQANVISDNSLEDLVSNETREEQTPKQVLTKATPIYRAPKIDATSNLRSARRSLKYNTRSPSTSQKQGSIKGSISLTPHGRAAQRELHLRTGLTPAGSRRKSGRNQQRETPRDDLRALSRLLAAKSPLIVPKPELSTPLNNNDEEEDESDLIRPRLSLALNPDDEVDSFLLPPESTGLQDENITVKSIELARRAVDELPYSKISRGSFGSIRMSNNVFSNLNEEGMKGDVDNSSYLVDFRKDDPTMLSNIDNDNDLHFDDTGIFKFAIPERDRLSQNDRDSGMQRNNLVTEDNDTFF</sequence>
<evidence type="ECO:0000256" key="1">
    <source>
        <dbReference type="SAM" id="MobiDB-lite"/>
    </source>
</evidence>
<organism evidence="2 3">
    <name type="scientific">Erysiphe neolycopersici</name>
    <dbReference type="NCBI Taxonomy" id="212602"/>
    <lineage>
        <taxon>Eukaryota</taxon>
        <taxon>Fungi</taxon>
        <taxon>Dikarya</taxon>
        <taxon>Ascomycota</taxon>
        <taxon>Pezizomycotina</taxon>
        <taxon>Leotiomycetes</taxon>
        <taxon>Erysiphales</taxon>
        <taxon>Erysiphaceae</taxon>
        <taxon>Erysiphe</taxon>
    </lineage>
</organism>
<keyword evidence="3" id="KW-1185">Reference proteome</keyword>
<feature type="region of interest" description="Disordered" evidence="1">
    <location>
        <begin position="297"/>
        <end position="319"/>
    </location>
</feature>
<dbReference type="AlphaFoldDB" id="A0A420HWG4"/>
<dbReference type="STRING" id="212602.A0A420HWG4"/>
<dbReference type="Proteomes" id="UP000286134">
    <property type="component" value="Unassembled WGS sequence"/>
</dbReference>
<comment type="caution">
    <text evidence="2">The sequence shown here is derived from an EMBL/GenBank/DDBJ whole genome shotgun (WGS) entry which is preliminary data.</text>
</comment>
<dbReference type="EMBL" id="MCFK01003968">
    <property type="protein sequence ID" value="RKF61699.1"/>
    <property type="molecule type" value="Genomic_DNA"/>
</dbReference>
<accession>A0A420HWG4</accession>
<gene>
    <name evidence="2" type="ORF">OnM2_039063</name>
</gene>
<evidence type="ECO:0000313" key="2">
    <source>
        <dbReference type="EMBL" id="RKF61699.1"/>
    </source>
</evidence>